<dbReference type="GO" id="GO:0006098">
    <property type="term" value="P:pentose-phosphate shunt"/>
    <property type="evidence" value="ECO:0007669"/>
    <property type="project" value="InterPro"/>
</dbReference>
<dbReference type="PANTHER" id="PTHR11811">
    <property type="entry name" value="6-PHOSPHOGLUCONATE DEHYDROGENASE"/>
    <property type="match status" value="1"/>
</dbReference>
<dbReference type="AlphaFoldDB" id="A0A1G2M1N4"/>
<dbReference type="GO" id="GO:0019521">
    <property type="term" value="P:D-gluconate metabolic process"/>
    <property type="evidence" value="ECO:0007669"/>
    <property type="project" value="UniProtKB-KW"/>
</dbReference>
<dbReference type="Pfam" id="PF03446">
    <property type="entry name" value="NAD_binding_2"/>
    <property type="match status" value="1"/>
</dbReference>
<dbReference type="InterPro" id="IPR006115">
    <property type="entry name" value="6PGDH_NADP-bd"/>
</dbReference>
<comment type="similarity">
    <text evidence="1">Belongs to the 6-phosphogluconate dehydrogenase family.</text>
</comment>
<dbReference type="GO" id="GO:0016054">
    <property type="term" value="P:organic acid catabolic process"/>
    <property type="evidence" value="ECO:0007669"/>
    <property type="project" value="UniProtKB-ARBA"/>
</dbReference>
<evidence type="ECO:0000313" key="5">
    <source>
        <dbReference type="EMBL" id="OHA17674.1"/>
    </source>
</evidence>
<protein>
    <submittedName>
        <fullName evidence="5">6-phosphogluconate dehydrogenase (Decarboxylating)</fullName>
    </submittedName>
</protein>
<dbReference type="Gene3D" id="1.10.1040.10">
    <property type="entry name" value="N-(1-d-carboxylethyl)-l-norvaline Dehydrogenase, domain 2"/>
    <property type="match status" value="1"/>
</dbReference>
<dbReference type="InterPro" id="IPR002204">
    <property type="entry name" value="3-OH-isobutyrate_DH-rel_CS"/>
</dbReference>
<dbReference type="PROSITE" id="PS00895">
    <property type="entry name" value="3_HYDROXYISOBUT_DH"/>
    <property type="match status" value="1"/>
</dbReference>
<dbReference type="PRINTS" id="PR00076">
    <property type="entry name" value="6PGDHDRGNASE"/>
</dbReference>
<accession>A0A1G2M1N4</accession>
<keyword evidence="3" id="KW-0311">Gluconate utilization</keyword>
<dbReference type="InterPro" id="IPR006114">
    <property type="entry name" value="6PGDH_C"/>
</dbReference>
<dbReference type="InterPro" id="IPR013328">
    <property type="entry name" value="6PGD_dom2"/>
</dbReference>
<name>A0A1G2M1N4_9BACT</name>
<dbReference type="Pfam" id="PF00393">
    <property type="entry name" value="6PGD"/>
    <property type="match status" value="1"/>
</dbReference>
<dbReference type="SMART" id="SM01350">
    <property type="entry name" value="6PGD"/>
    <property type="match status" value="1"/>
</dbReference>
<organism evidence="5 6">
    <name type="scientific">Candidatus Taylorbacteria bacterium RIFCSPHIGHO2_01_FULL_46_22b</name>
    <dbReference type="NCBI Taxonomy" id="1802301"/>
    <lineage>
        <taxon>Bacteria</taxon>
        <taxon>Candidatus Tayloriibacteriota</taxon>
    </lineage>
</organism>
<evidence type="ECO:0000259" key="4">
    <source>
        <dbReference type="SMART" id="SM01350"/>
    </source>
</evidence>
<dbReference type="STRING" id="1802301.A2664_03585"/>
<keyword evidence="2" id="KW-0560">Oxidoreductase</keyword>
<dbReference type="GO" id="GO:0050661">
    <property type="term" value="F:NADP binding"/>
    <property type="evidence" value="ECO:0007669"/>
    <property type="project" value="InterPro"/>
</dbReference>
<dbReference type="Gene3D" id="3.40.50.720">
    <property type="entry name" value="NAD(P)-binding Rossmann-like Domain"/>
    <property type="match status" value="1"/>
</dbReference>
<dbReference type="EMBL" id="MHRF01000013">
    <property type="protein sequence ID" value="OHA17674.1"/>
    <property type="molecule type" value="Genomic_DNA"/>
</dbReference>
<dbReference type="SUPFAM" id="SSF51735">
    <property type="entry name" value="NAD(P)-binding Rossmann-fold domains"/>
    <property type="match status" value="1"/>
</dbReference>
<reference evidence="5 6" key="1">
    <citation type="journal article" date="2016" name="Nat. Commun.">
        <title>Thousands of microbial genomes shed light on interconnected biogeochemical processes in an aquifer system.</title>
        <authorList>
            <person name="Anantharaman K."/>
            <person name="Brown C.T."/>
            <person name="Hug L.A."/>
            <person name="Sharon I."/>
            <person name="Castelle C.J."/>
            <person name="Probst A.J."/>
            <person name="Thomas B.C."/>
            <person name="Singh A."/>
            <person name="Wilkins M.J."/>
            <person name="Karaoz U."/>
            <person name="Brodie E.L."/>
            <person name="Williams K.H."/>
            <person name="Hubbard S.S."/>
            <person name="Banfield J.F."/>
        </authorList>
    </citation>
    <scope>NUCLEOTIDE SEQUENCE [LARGE SCALE GENOMIC DNA]</scope>
</reference>
<evidence type="ECO:0000256" key="3">
    <source>
        <dbReference type="ARBA" id="ARBA00023064"/>
    </source>
</evidence>
<dbReference type="GO" id="GO:0004616">
    <property type="term" value="F:phosphogluconate dehydrogenase (decarboxylating) activity"/>
    <property type="evidence" value="ECO:0007669"/>
    <property type="project" value="InterPro"/>
</dbReference>
<dbReference type="NCBIfam" id="TIGR00872">
    <property type="entry name" value="gnd_rel"/>
    <property type="match status" value="1"/>
</dbReference>
<evidence type="ECO:0000256" key="2">
    <source>
        <dbReference type="ARBA" id="ARBA00023002"/>
    </source>
</evidence>
<dbReference type="Proteomes" id="UP000178873">
    <property type="component" value="Unassembled WGS sequence"/>
</dbReference>
<sequence>MNVKRIGYIGLGKMGVNMVLHLEEQGIKVVAFNRGKEGRDAAKKKGVHTVDSIEKLVASLAAPRVVWLMVSHKGVDQVLKDLVPLLSKGDTVIDGGNCFYEETQRRAKLLARKGIVMLDAGVSGGPSGARTGACVMVGGDKKIAHSLAPLFKKIATKDAFLYTGKSGAGHFVKMVHNGIEYGMMQAIAEGFEVLKKSLFDLDLEKVSKLYNHRSVIESRLVGWLTDAFKTHGRDLKKVSSSVAHTGEGAWTIETAKKLGVSVKVIEESLKFRIQSEKKPAFAGKVLSALRNQFGGHDITGTPKGTSNFVNKT</sequence>
<evidence type="ECO:0000313" key="6">
    <source>
        <dbReference type="Proteomes" id="UP000178873"/>
    </source>
</evidence>
<dbReference type="SUPFAM" id="SSF48179">
    <property type="entry name" value="6-phosphogluconate dehydrogenase C-terminal domain-like"/>
    <property type="match status" value="1"/>
</dbReference>
<dbReference type="InterPro" id="IPR004849">
    <property type="entry name" value="6DGDH_YqeC"/>
</dbReference>
<comment type="caution">
    <text evidence="5">The sequence shown here is derived from an EMBL/GenBank/DDBJ whole genome shotgun (WGS) entry which is preliminary data.</text>
</comment>
<dbReference type="InterPro" id="IPR006183">
    <property type="entry name" value="Pgluconate_DH"/>
</dbReference>
<feature type="domain" description="6-phosphogluconate dehydrogenase C-terminal" evidence="4">
    <location>
        <begin position="169"/>
        <end position="299"/>
    </location>
</feature>
<dbReference type="InterPro" id="IPR008927">
    <property type="entry name" value="6-PGluconate_DH-like_C_sf"/>
</dbReference>
<gene>
    <name evidence="5" type="ORF">A2664_03585</name>
</gene>
<dbReference type="NCBIfam" id="NF007161">
    <property type="entry name" value="PRK09599.1"/>
    <property type="match status" value="1"/>
</dbReference>
<dbReference type="InterPro" id="IPR036291">
    <property type="entry name" value="NAD(P)-bd_dom_sf"/>
</dbReference>
<proteinExistence type="inferred from homology"/>
<evidence type="ECO:0000256" key="1">
    <source>
        <dbReference type="ARBA" id="ARBA00008419"/>
    </source>
</evidence>